<dbReference type="SUPFAM" id="SSF46626">
    <property type="entry name" value="Cytochrome c"/>
    <property type="match status" value="1"/>
</dbReference>
<evidence type="ECO:0000256" key="1">
    <source>
        <dbReference type="SAM" id="SignalP"/>
    </source>
</evidence>
<accession>A0A916YXE7</accession>
<organism evidence="2 3">
    <name type="scientific">Croceicoccus mobilis</name>
    <dbReference type="NCBI Taxonomy" id="1703339"/>
    <lineage>
        <taxon>Bacteria</taxon>
        <taxon>Pseudomonadati</taxon>
        <taxon>Pseudomonadota</taxon>
        <taxon>Alphaproteobacteria</taxon>
        <taxon>Sphingomonadales</taxon>
        <taxon>Erythrobacteraceae</taxon>
        <taxon>Croceicoccus</taxon>
    </lineage>
</organism>
<evidence type="ECO:0000313" key="3">
    <source>
        <dbReference type="Proteomes" id="UP000612349"/>
    </source>
</evidence>
<dbReference type="AlphaFoldDB" id="A0A916YXE7"/>
<protein>
    <recommendedName>
        <fullName evidence="4">Cytochrome c</fullName>
    </recommendedName>
</protein>
<dbReference type="RefSeq" id="WP_066775481.1">
    <property type="nucleotide sequence ID" value="NZ_BMIP01000002.1"/>
</dbReference>
<keyword evidence="3" id="KW-1185">Reference proteome</keyword>
<proteinExistence type="predicted"/>
<reference evidence="2" key="1">
    <citation type="journal article" date="2014" name="Int. J. Syst. Evol. Microbiol.">
        <title>Complete genome sequence of Corynebacterium casei LMG S-19264T (=DSM 44701T), isolated from a smear-ripened cheese.</title>
        <authorList>
            <consortium name="US DOE Joint Genome Institute (JGI-PGF)"/>
            <person name="Walter F."/>
            <person name="Albersmeier A."/>
            <person name="Kalinowski J."/>
            <person name="Ruckert C."/>
        </authorList>
    </citation>
    <scope>NUCLEOTIDE SEQUENCE</scope>
    <source>
        <strain evidence="2">CGMCC 1.15360</strain>
    </source>
</reference>
<comment type="caution">
    <text evidence="2">The sequence shown here is derived from an EMBL/GenBank/DDBJ whole genome shotgun (WGS) entry which is preliminary data.</text>
</comment>
<dbReference type="InterPro" id="IPR036909">
    <property type="entry name" value="Cyt_c-like_dom_sf"/>
</dbReference>
<evidence type="ECO:0000313" key="2">
    <source>
        <dbReference type="EMBL" id="GGD65514.1"/>
    </source>
</evidence>
<name>A0A916YXE7_9SPHN</name>
<reference evidence="2" key="2">
    <citation type="submission" date="2020-09" db="EMBL/GenBank/DDBJ databases">
        <authorList>
            <person name="Sun Q."/>
            <person name="Zhou Y."/>
        </authorList>
    </citation>
    <scope>NUCLEOTIDE SEQUENCE</scope>
    <source>
        <strain evidence="2">CGMCC 1.15360</strain>
    </source>
</reference>
<sequence>MKNKLLIGAFGLTAMGATVTTAAAGDLKELPEAPGKDVTMAVCTQCHGIDLFAQPRTPDEWSQVVTFMIGNGMSVSDDEYRIILDYLSTNLAPKPPDSASAE</sequence>
<dbReference type="GO" id="GO:0009055">
    <property type="term" value="F:electron transfer activity"/>
    <property type="evidence" value="ECO:0007669"/>
    <property type="project" value="InterPro"/>
</dbReference>
<dbReference type="Gene3D" id="1.10.760.10">
    <property type="entry name" value="Cytochrome c-like domain"/>
    <property type="match status" value="1"/>
</dbReference>
<evidence type="ECO:0008006" key="4">
    <source>
        <dbReference type="Google" id="ProtNLM"/>
    </source>
</evidence>
<dbReference type="GO" id="GO:0020037">
    <property type="term" value="F:heme binding"/>
    <property type="evidence" value="ECO:0007669"/>
    <property type="project" value="InterPro"/>
</dbReference>
<gene>
    <name evidence="2" type="ORF">GCM10010990_13770</name>
</gene>
<dbReference type="EMBL" id="BMIP01000002">
    <property type="protein sequence ID" value="GGD65514.1"/>
    <property type="molecule type" value="Genomic_DNA"/>
</dbReference>
<dbReference type="Proteomes" id="UP000612349">
    <property type="component" value="Unassembled WGS sequence"/>
</dbReference>
<dbReference type="OrthoDB" id="9789237at2"/>
<feature type="signal peptide" evidence="1">
    <location>
        <begin position="1"/>
        <end position="24"/>
    </location>
</feature>
<keyword evidence="1" id="KW-0732">Signal</keyword>
<feature type="chain" id="PRO_5037333685" description="Cytochrome c" evidence="1">
    <location>
        <begin position="25"/>
        <end position="102"/>
    </location>
</feature>